<dbReference type="InterPro" id="IPR034457">
    <property type="entry name" value="Organic_radical-activating"/>
</dbReference>
<dbReference type="Pfam" id="PF04055">
    <property type="entry name" value="Radical_SAM"/>
    <property type="match status" value="1"/>
</dbReference>
<accession>A0A2U3JX15</accession>
<evidence type="ECO:0000313" key="9">
    <source>
        <dbReference type="Proteomes" id="UP000238916"/>
    </source>
</evidence>
<keyword evidence="5" id="KW-0408">Iron</keyword>
<protein>
    <submittedName>
        <fullName evidence="8">Radical SAM superfamily protein</fullName>
    </submittedName>
</protein>
<dbReference type="SUPFAM" id="SSF53807">
    <property type="entry name" value="Helical backbone' metal receptor"/>
    <property type="match status" value="1"/>
</dbReference>
<evidence type="ECO:0000256" key="5">
    <source>
        <dbReference type="ARBA" id="ARBA00023004"/>
    </source>
</evidence>
<keyword evidence="2" id="KW-0004">4Fe-4S</keyword>
<dbReference type="GO" id="GO:0046872">
    <property type="term" value="F:metal ion binding"/>
    <property type="evidence" value="ECO:0007669"/>
    <property type="project" value="UniProtKB-KW"/>
</dbReference>
<sequence length="594" mass="66487">MKCSICERGCAILAGNTGACGLYQNQGEEIVELFPNKYLTVCPISIETMPILHFYPRGKFLQVSTTGCNFNCNGCISTLIVKEMEPSSKALRELLPQQVVDEAVKNDCLGIAFLLNDPLASFPTFLKVAELAKKQGLLVGCSSNAYFTEFSLAKISGYLDFINVGVKGLSDRSYQNCGGSTVEPVLRNIKTLHEKGVHVEVSCMLKTDNMEEVVGLAEIMAQISRDIPLQLMRFIPLEGADPSLEPSIREAEDLYLKLRKSLNYIYLFNSPGTNYLNTFCPHCGEVIYKRDFYGPMGAKLTFPEIGSGQKNICPKCGRTIDMKAAPAEIKYQEGAFEGGYPFTRALEMMEAILIAIGVADKKKVVQVWEEVLCHEGLNKLHHDIQNFESYLGTIRHFGELTKTENKAEELVAFMQEKISMVKEGLSAIKRKPRVYYVMGKPLFCLKGERLENQLVEAAGGISVNKEIECTGRPGMIISVEELNALNPEVIFISAFLSSSVEDFYEECCKAGIKVDAVKNRRIYTHLASGWDFGSPRWILGLLHIANILQPEIYHFDVIAEAKKMYEEFYELDLSLADLNRSFSKPSSNWQWKNN</sequence>
<reference evidence="9" key="1">
    <citation type="submission" date="2018-02" db="EMBL/GenBank/DDBJ databases">
        <authorList>
            <person name="Hausmann B."/>
        </authorList>
    </citation>
    <scope>NUCLEOTIDE SEQUENCE [LARGE SCALE GENOMIC DNA]</scope>
    <source>
        <strain evidence="9">Peat soil MAG SbF1</strain>
    </source>
</reference>
<comment type="cofactor">
    <cofactor evidence="1">
        <name>[4Fe-4S] cluster</name>
        <dbReference type="ChEBI" id="CHEBI:49883"/>
    </cofactor>
</comment>
<dbReference type="CDD" id="cd01335">
    <property type="entry name" value="Radical_SAM"/>
    <property type="match status" value="1"/>
</dbReference>
<dbReference type="InterPro" id="IPR013785">
    <property type="entry name" value="Aldolase_TIM"/>
</dbReference>
<dbReference type="InterPro" id="IPR007197">
    <property type="entry name" value="rSAM"/>
</dbReference>
<dbReference type="EMBL" id="OMOF01000013">
    <property type="protein sequence ID" value="SPF31878.1"/>
    <property type="molecule type" value="Genomic_DNA"/>
</dbReference>
<dbReference type="PANTHER" id="PTHR30352:SF5">
    <property type="entry name" value="PYRUVATE FORMATE-LYASE 1-ACTIVATING ENZYME"/>
    <property type="match status" value="1"/>
</dbReference>
<dbReference type="SUPFAM" id="SSF102114">
    <property type="entry name" value="Radical SAM enzymes"/>
    <property type="match status" value="1"/>
</dbReference>
<dbReference type="Gene3D" id="1.20.58.2180">
    <property type="match status" value="1"/>
</dbReference>
<evidence type="ECO:0000256" key="4">
    <source>
        <dbReference type="ARBA" id="ARBA00022723"/>
    </source>
</evidence>
<evidence type="ECO:0000256" key="3">
    <source>
        <dbReference type="ARBA" id="ARBA00022691"/>
    </source>
</evidence>
<dbReference type="GO" id="GO:0051539">
    <property type="term" value="F:4 iron, 4 sulfur cluster binding"/>
    <property type="evidence" value="ECO:0007669"/>
    <property type="project" value="UniProtKB-KW"/>
</dbReference>
<dbReference type="InterPro" id="IPR027596">
    <property type="entry name" value="AmmeMemoSam_rS"/>
</dbReference>
<dbReference type="Gene3D" id="3.40.50.1980">
    <property type="entry name" value="Nitrogenase molybdenum iron protein domain"/>
    <property type="match status" value="1"/>
</dbReference>
<evidence type="ECO:0000256" key="2">
    <source>
        <dbReference type="ARBA" id="ARBA00022485"/>
    </source>
</evidence>
<dbReference type="SFLD" id="SFLDG01101">
    <property type="entry name" value="Uncharacterised_Radical_SAM_Su"/>
    <property type="match status" value="1"/>
</dbReference>
<dbReference type="SFLD" id="SFLDS00029">
    <property type="entry name" value="Radical_SAM"/>
    <property type="match status" value="1"/>
</dbReference>
<keyword evidence="4" id="KW-0479">Metal-binding</keyword>
<gene>
    <name evidence="8" type="ORF">SBF1_110003</name>
</gene>
<feature type="domain" description="Radical SAM core" evidence="7">
    <location>
        <begin position="53"/>
        <end position="265"/>
    </location>
</feature>
<dbReference type="Proteomes" id="UP000238916">
    <property type="component" value="Unassembled WGS sequence"/>
</dbReference>
<proteinExistence type="predicted"/>
<dbReference type="InterPro" id="IPR002491">
    <property type="entry name" value="ABC_transptr_periplasmic_BD"/>
</dbReference>
<dbReference type="PROSITE" id="PS51918">
    <property type="entry name" value="RADICAL_SAM"/>
    <property type="match status" value="1"/>
</dbReference>
<dbReference type="OrthoDB" id="9787830at2"/>
<evidence type="ECO:0000259" key="7">
    <source>
        <dbReference type="PROSITE" id="PS51918"/>
    </source>
</evidence>
<name>A0A2U3JX15_9FIRM</name>
<organism evidence="8 9">
    <name type="scientific">Candidatus Desulfosporosinus infrequens</name>
    <dbReference type="NCBI Taxonomy" id="2043169"/>
    <lineage>
        <taxon>Bacteria</taxon>
        <taxon>Bacillati</taxon>
        <taxon>Bacillota</taxon>
        <taxon>Clostridia</taxon>
        <taxon>Eubacteriales</taxon>
        <taxon>Desulfitobacteriaceae</taxon>
        <taxon>Desulfosporosinus</taxon>
    </lineage>
</organism>
<dbReference type="PANTHER" id="PTHR30352">
    <property type="entry name" value="PYRUVATE FORMATE-LYASE-ACTIVATING ENZYME"/>
    <property type="match status" value="1"/>
</dbReference>
<dbReference type="AlphaFoldDB" id="A0A2U3JX15"/>
<keyword evidence="3" id="KW-0949">S-adenosyl-L-methionine</keyword>
<evidence type="ECO:0000313" key="8">
    <source>
        <dbReference type="EMBL" id="SPF31878.1"/>
    </source>
</evidence>
<dbReference type="InterPro" id="IPR058240">
    <property type="entry name" value="rSAM_sf"/>
</dbReference>
<dbReference type="GO" id="GO:0003824">
    <property type="term" value="F:catalytic activity"/>
    <property type="evidence" value="ECO:0007669"/>
    <property type="project" value="InterPro"/>
</dbReference>
<keyword evidence="6" id="KW-0411">Iron-sulfur</keyword>
<dbReference type="Gene3D" id="3.20.20.70">
    <property type="entry name" value="Aldolase class I"/>
    <property type="match status" value="1"/>
</dbReference>
<evidence type="ECO:0000256" key="6">
    <source>
        <dbReference type="ARBA" id="ARBA00023014"/>
    </source>
</evidence>
<evidence type="ECO:0000256" key="1">
    <source>
        <dbReference type="ARBA" id="ARBA00001966"/>
    </source>
</evidence>
<dbReference type="Pfam" id="PF01497">
    <property type="entry name" value="Peripla_BP_2"/>
    <property type="match status" value="1"/>
</dbReference>